<feature type="compositionally biased region" description="Polar residues" evidence="2">
    <location>
        <begin position="123"/>
        <end position="133"/>
    </location>
</feature>
<dbReference type="OrthoDB" id="9030204at2759"/>
<comment type="similarity">
    <text evidence="1">Belongs to the opioid growth factor receptor family.</text>
</comment>
<evidence type="ECO:0000313" key="5">
    <source>
        <dbReference type="RefSeq" id="XP_022096474.1"/>
    </source>
</evidence>
<feature type="compositionally biased region" description="Basic and acidic residues" evidence="2">
    <location>
        <begin position="109"/>
        <end position="121"/>
    </location>
</feature>
<accession>A0A8B7YVG7</accession>
<feature type="compositionally biased region" description="Basic and acidic residues" evidence="2">
    <location>
        <begin position="213"/>
        <end position="225"/>
    </location>
</feature>
<feature type="compositionally biased region" description="Low complexity" evidence="2">
    <location>
        <begin position="64"/>
        <end position="79"/>
    </location>
</feature>
<dbReference type="RefSeq" id="XP_022096475.1">
    <property type="nucleotide sequence ID" value="XM_022240783.1"/>
</dbReference>
<dbReference type="InterPro" id="IPR039574">
    <property type="entry name" value="OGFr"/>
</dbReference>
<feature type="domain" description="Opioid growth factor receptor (OGFr) conserved" evidence="3">
    <location>
        <begin position="231"/>
        <end position="417"/>
    </location>
</feature>
<dbReference type="PANTHER" id="PTHR14015">
    <property type="entry name" value="OPIOID GROWTH FACTOR RECEPTOR OGFR ZETA-TYPE OPIOID RECEPTOR"/>
    <property type="match status" value="1"/>
</dbReference>
<feature type="compositionally biased region" description="Low complexity" evidence="2">
    <location>
        <begin position="202"/>
        <end position="212"/>
    </location>
</feature>
<gene>
    <name evidence="5 6" type="primary">LOC110982410</name>
</gene>
<reference evidence="5 6" key="1">
    <citation type="submission" date="2025-04" db="UniProtKB">
        <authorList>
            <consortium name="RefSeq"/>
        </authorList>
    </citation>
    <scope>IDENTIFICATION</scope>
</reference>
<evidence type="ECO:0000256" key="1">
    <source>
        <dbReference type="ARBA" id="ARBA00010365"/>
    </source>
</evidence>
<protein>
    <submittedName>
        <fullName evidence="5 6">Opioid growth factor receptor-like protein 1</fullName>
    </submittedName>
</protein>
<feature type="region of interest" description="Disordered" evidence="2">
    <location>
        <begin position="56"/>
        <end position="225"/>
    </location>
</feature>
<evidence type="ECO:0000256" key="2">
    <source>
        <dbReference type="SAM" id="MobiDB-lite"/>
    </source>
</evidence>
<evidence type="ECO:0000313" key="6">
    <source>
        <dbReference type="RefSeq" id="XP_022096475.1"/>
    </source>
</evidence>
<dbReference type="GO" id="GO:0140625">
    <property type="term" value="F:opioid growth factor receptor activity"/>
    <property type="evidence" value="ECO:0007669"/>
    <property type="project" value="InterPro"/>
</dbReference>
<dbReference type="InterPro" id="IPR006757">
    <property type="entry name" value="OGF_rcpt"/>
</dbReference>
<feature type="region of interest" description="Disordered" evidence="2">
    <location>
        <begin position="1"/>
        <end position="37"/>
    </location>
</feature>
<dbReference type="PANTHER" id="PTHR14015:SF2">
    <property type="entry name" value="OPIOID GROWTH FACTOR RECEPTOR (OGFR) CONSERVED DOMAIN-CONTAINING PROTEIN"/>
    <property type="match status" value="1"/>
</dbReference>
<dbReference type="GO" id="GO:0016020">
    <property type="term" value="C:membrane"/>
    <property type="evidence" value="ECO:0007669"/>
    <property type="project" value="InterPro"/>
</dbReference>
<name>A0A8B7YVG7_ACAPL</name>
<dbReference type="AlphaFoldDB" id="A0A8B7YVG7"/>
<evidence type="ECO:0000313" key="4">
    <source>
        <dbReference type="Proteomes" id="UP000694845"/>
    </source>
</evidence>
<evidence type="ECO:0000259" key="3">
    <source>
        <dbReference type="Pfam" id="PF04664"/>
    </source>
</evidence>
<sequence length="426" mass="48313">MRRAKRKRAVGQSMPGDNKANKKVKDRLSFVASGDEKQTSLHKFFSSAEDVHVQATADRGGIRGTISTGSASSSLPSSPRRGKSRQSHSTNFSEIDSAENGQKSGASRGEAKGTWFDEKATKTKSQQGAAKSQTNDRDQAALSSDSGKPGGSKVKSEDLKNVHSISDSESDTSSADTQPQTPRKSRTSWLGGIRSSPKRQPARASSPSAWSARDTEAYRNRYPNKKDDKNLKDNWEFYSNKIPSKPRGTYIDVMHEHWFGDYSLLEEHHGYIQWLFPIREKGMNWQSQELQLHEAERICKDKKCCERVIKSYELMLDFWGMRLKDRRSGEIGRADNWKERFQNLNRSSHNYLRITRMLKSLGELGHEHLKFPFLKFVLGEAVVEKTLANAQRSCLHYWVHTLRINAERSAMQDFADTLLTKKSGKH</sequence>
<dbReference type="GeneID" id="110982410"/>
<feature type="compositionally biased region" description="Polar residues" evidence="2">
    <location>
        <begin position="87"/>
        <end position="105"/>
    </location>
</feature>
<keyword evidence="4" id="KW-1185">Reference proteome</keyword>
<dbReference type="Pfam" id="PF04664">
    <property type="entry name" value="OGFr_N"/>
    <property type="match status" value="1"/>
</dbReference>
<organism evidence="4 6">
    <name type="scientific">Acanthaster planci</name>
    <name type="common">Crown-of-thorns starfish</name>
    <dbReference type="NCBI Taxonomy" id="133434"/>
    <lineage>
        <taxon>Eukaryota</taxon>
        <taxon>Metazoa</taxon>
        <taxon>Echinodermata</taxon>
        <taxon>Eleutherozoa</taxon>
        <taxon>Asterozoa</taxon>
        <taxon>Asteroidea</taxon>
        <taxon>Valvatacea</taxon>
        <taxon>Valvatida</taxon>
        <taxon>Acanthasteridae</taxon>
        <taxon>Acanthaster</taxon>
    </lineage>
</organism>
<proteinExistence type="inferred from homology"/>
<feature type="compositionally biased region" description="Low complexity" evidence="2">
    <location>
        <begin position="164"/>
        <end position="176"/>
    </location>
</feature>
<dbReference type="Proteomes" id="UP000694845">
    <property type="component" value="Unplaced"/>
</dbReference>
<dbReference type="KEGG" id="aplc:110982410"/>
<dbReference type="RefSeq" id="XP_022096474.1">
    <property type="nucleotide sequence ID" value="XM_022240782.1"/>
</dbReference>